<dbReference type="Gene3D" id="3.60.21.10">
    <property type="match status" value="1"/>
</dbReference>
<dbReference type="PRINTS" id="PR01607">
    <property type="entry name" value="APYRASEFAMLY"/>
</dbReference>
<sequence>MHPVRLSAAAAAVTLLVPLGAVPALAADADAPAAKGKDVQLLSLTDFHGRLGDGAGAGLASVIERERSLHKDIPTALVSSGDNVGASTYASSSQQDNPTIDYLNAIELDASSVGNHEFDKGADDIANRLSKRADFPFLGANVYTKGTQNIAPGMKAYKVIEQGGVKIGVIGVVTKETASLVSPDGIKDVTFGDPLEGINRAAKEMAALPADQKPDMTVLTAHIGSSQPDKTLEVAKQAGPEFKKIVEGADASIDAMYFGHTHLSMNFTERIPGTDRTRPIMQASNYGTKVGQSILTSEGNGDWTVKDGTDKLLETKGVDFDSAAVKKAKGIIEDAEDKAKEIGSEVAGTIADDFDRAKKDDGAEDRAAESTLGNLVGDALKEGTEGSQLKAADLGLTNPGGMRADLKKDSQFGSEKPGEVTVGELNQVLPFANDYGVVALKGKDLEEVFEQQFQPEGSSRPFLHLGVSKNVRVVYDSKDTKQRVKSVLIDGKKIDADKTYRVATLSFLAAGGDNFTALSKGEFEQSGLTDFDVWKSYFAKHKDLAPDRRERQADAAEDMIEANDLSYSVKVAQGGGETGQRYELTLAAKKDVPGPLRFAVSAPQGAKVAFAAAEGTKADGSELIIEARRAGTAKVAFTVSGGAQGAQASARGARAAAAQAAPATAQPLQVALTSDRAHAFWDDDPLPLVHAAEVDAAPAPDPTQPPSEQPSDEPSQDPSQDPSQGPGQPGPDEEPSSTSGPQRPGDDGRDDSGSGSGHLPRTGAQIAGLVGAAALLLLVGGATMALTRRRD</sequence>
<evidence type="ECO:0000256" key="2">
    <source>
        <dbReference type="SAM" id="Phobius"/>
    </source>
</evidence>
<name>A0A6N9H8B9_9MICO</name>
<feature type="chain" id="PRO_5027097033" evidence="3">
    <location>
        <begin position="27"/>
        <end position="791"/>
    </location>
</feature>
<dbReference type="InterPro" id="IPR008334">
    <property type="entry name" value="5'-Nucleotdase_C"/>
</dbReference>
<feature type="transmembrane region" description="Helical" evidence="2">
    <location>
        <begin position="766"/>
        <end position="786"/>
    </location>
</feature>
<accession>A0A6N9H8B9</accession>
<dbReference type="Gene3D" id="3.90.780.10">
    <property type="entry name" value="5'-Nucleotidase, C-terminal domain"/>
    <property type="match status" value="1"/>
</dbReference>
<keyword evidence="3" id="KW-0732">Signal</keyword>
<evidence type="ECO:0000259" key="4">
    <source>
        <dbReference type="Pfam" id="PF02872"/>
    </source>
</evidence>
<evidence type="ECO:0000256" key="3">
    <source>
        <dbReference type="SAM" id="SignalP"/>
    </source>
</evidence>
<dbReference type="GO" id="GO:0030288">
    <property type="term" value="C:outer membrane-bounded periplasmic space"/>
    <property type="evidence" value="ECO:0007669"/>
    <property type="project" value="TreeGrafter"/>
</dbReference>
<protein>
    <submittedName>
        <fullName evidence="5">Bifunctional metallophosphatase/5'-nucleotidase</fullName>
    </submittedName>
</protein>
<evidence type="ECO:0000313" key="5">
    <source>
        <dbReference type="EMBL" id="MYM20307.1"/>
    </source>
</evidence>
<dbReference type="InterPro" id="IPR029052">
    <property type="entry name" value="Metallo-depent_PP-like"/>
</dbReference>
<dbReference type="EMBL" id="WWEQ01000045">
    <property type="protein sequence ID" value="MYM20307.1"/>
    <property type="molecule type" value="Genomic_DNA"/>
</dbReference>
<dbReference type="SUPFAM" id="SSF55816">
    <property type="entry name" value="5'-nucleotidase (syn. UDP-sugar hydrolase), C-terminal domain"/>
    <property type="match status" value="1"/>
</dbReference>
<comment type="caution">
    <text evidence="5">The sequence shown here is derived from an EMBL/GenBank/DDBJ whole genome shotgun (WGS) entry which is preliminary data.</text>
</comment>
<dbReference type="GO" id="GO:0008768">
    <property type="term" value="F:UDP-sugar diphosphatase activity"/>
    <property type="evidence" value="ECO:0007669"/>
    <property type="project" value="TreeGrafter"/>
</dbReference>
<dbReference type="PANTHER" id="PTHR11575">
    <property type="entry name" value="5'-NUCLEOTIDASE-RELATED"/>
    <property type="match status" value="1"/>
</dbReference>
<dbReference type="AlphaFoldDB" id="A0A6N9H8B9"/>
<dbReference type="GO" id="GO:0008253">
    <property type="term" value="F:5'-nucleotidase activity"/>
    <property type="evidence" value="ECO:0007669"/>
    <property type="project" value="TreeGrafter"/>
</dbReference>
<evidence type="ECO:0000256" key="1">
    <source>
        <dbReference type="SAM" id="MobiDB-lite"/>
    </source>
</evidence>
<dbReference type="GO" id="GO:0009166">
    <property type="term" value="P:nucleotide catabolic process"/>
    <property type="evidence" value="ECO:0007669"/>
    <property type="project" value="InterPro"/>
</dbReference>
<dbReference type="PANTHER" id="PTHR11575:SF24">
    <property type="entry name" value="5'-NUCLEOTIDASE"/>
    <property type="match status" value="1"/>
</dbReference>
<organism evidence="5 6">
    <name type="scientific">Brevibacterium rongguiense</name>
    <dbReference type="NCBI Taxonomy" id="2695267"/>
    <lineage>
        <taxon>Bacteria</taxon>
        <taxon>Bacillati</taxon>
        <taxon>Actinomycetota</taxon>
        <taxon>Actinomycetes</taxon>
        <taxon>Micrococcales</taxon>
        <taxon>Brevibacteriaceae</taxon>
        <taxon>Brevibacterium</taxon>
    </lineage>
</organism>
<keyword evidence="2" id="KW-1133">Transmembrane helix</keyword>
<gene>
    <name evidence="5" type="ORF">GSY69_10110</name>
</gene>
<dbReference type="SUPFAM" id="SSF56300">
    <property type="entry name" value="Metallo-dependent phosphatases"/>
    <property type="match status" value="1"/>
</dbReference>
<reference evidence="5 6" key="1">
    <citation type="submission" date="2020-01" db="EMBL/GenBank/DDBJ databases">
        <authorList>
            <person name="Deng T."/>
        </authorList>
    </citation>
    <scope>NUCLEOTIDE SEQUENCE [LARGE SCALE GENOMIC DNA]</scope>
    <source>
        <strain evidence="5 6">5221</strain>
    </source>
</reference>
<feature type="domain" description="5'-Nucleotidase C-terminal" evidence="4">
    <location>
        <begin position="361"/>
        <end position="519"/>
    </location>
</feature>
<keyword evidence="2" id="KW-0812">Transmembrane</keyword>
<keyword evidence="2" id="KW-0472">Membrane</keyword>
<dbReference type="InterPro" id="IPR036907">
    <property type="entry name" value="5'-Nucleotdase_C_sf"/>
</dbReference>
<dbReference type="InterPro" id="IPR006179">
    <property type="entry name" value="5_nucleotidase/apyrase"/>
</dbReference>
<dbReference type="Proteomes" id="UP000469215">
    <property type="component" value="Unassembled WGS sequence"/>
</dbReference>
<feature type="compositionally biased region" description="Low complexity" evidence="1">
    <location>
        <begin position="716"/>
        <end position="726"/>
    </location>
</feature>
<dbReference type="RefSeq" id="WP_160953726.1">
    <property type="nucleotide sequence ID" value="NZ_WWEQ01000045.1"/>
</dbReference>
<proteinExistence type="predicted"/>
<evidence type="ECO:0000313" key="6">
    <source>
        <dbReference type="Proteomes" id="UP000469215"/>
    </source>
</evidence>
<keyword evidence="6" id="KW-1185">Reference proteome</keyword>
<feature type="signal peptide" evidence="3">
    <location>
        <begin position="1"/>
        <end position="26"/>
    </location>
</feature>
<feature type="compositionally biased region" description="Pro residues" evidence="1">
    <location>
        <begin position="699"/>
        <end position="708"/>
    </location>
</feature>
<feature type="region of interest" description="Disordered" evidence="1">
    <location>
        <begin position="696"/>
        <end position="762"/>
    </location>
</feature>
<dbReference type="Pfam" id="PF02872">
    <property type="entry name" value="5_nucleotid_C"/>
    <property type="match status" value="1"/>
</dbReference>